<feature type="region of interest" description="Disordered" evidence="1">
    <location>
        <begin position="14"/>
        <end position="102"/>
    </location>
</feature>
<proteinExistence type="predicted"/>
<dbReference type="Proteomes" id="UP000604825">
    <property type="component" value="Unassembled WGS sequence"/>
</dbReference>
<gene>
    <name evidence="2" type="ORF">NCGR_LOCUS8004</name>
</gene>
<sequence>MEDAKLPVLVVQQTTKATTMAPKPSAEHHSPRVAPLATRQQSSSPPPPQRAKPSRPPLDPPPTQRGNRTGACASRRGSRSLRRLRRRTAARRRPPAPAFPPRHWRRTQSYCGWCWSAARTVLGGRGGATPWRRWTPVDPIVFHLLELELPADESRLGPLRHRWNQKLLFHLAQELLAEADLLLGLDAPTTTAAMPSGGATLTTGATAAREGVEKGPELPVGGLPGGGRHRRAGAW</sequence>
<accession>A0A811MW56</accession>
<dbReference type="PANTHER" id="PTHR37751">
    <property type="entry name" value="LOW PROTEIN: M-PHASE INDUCER PHOSPHATASE-LIKE PROTEIN"/>
    <property type="match status" value="1"/>
</dbReference>
<evidence type="ECO:0000256" key="1">
    <source>
        <dbReference type="SAM" id="MobiDB-lite"/>
    </source>
</evidence>
<feature type="compositionally biased region" description="Pro residues" evidence="1">
    <location>
        <begin position="44"/>
        <end position="63"/>
    </location>
</feature>
<evidence type="ECO:0000313" key="2">
    <source>
        <dbReference type="EMBL" id="CAD6212196.1"/>
    </source>
</evidence>
<protein>
    <submittedName>
        <fullName evidence="2">Uncharacterized protein</fullName>
    </submittedName>
</protein>
<reference evidence="2" key="1">
    <citation type="submission" date="2020-10" db="EMBL/GenBank/DDBJ databases">
        <authorList>
            <person name="Han B."/>
            <person name="Lu T."/>
            <person name="Zhao Q."/>
            <person name="Huang X."/>
            <person name="Zhao Y."/>
        </authorList>
    </citation>
    <scope>NUCLEOTIDE SEQUENCE</scope>
</reference>
<evidence type="ECO:0000313" key="3">
    <source>
        <dbReference type="Proteomes" id="UP000604825"/>
    </source>
</evidence>
<organism evidence="2 3">
    <name type="scientific">Miscanthus lutarioriparius</name>
    <dbReference type="NCBI Taxonomy" id="422564"/>
    <lineage>
        <taxon>Eukaryota</taxon>
        <taxon>Viridiplantae</taxon>
        <taxon>Streptophyta</taxon>
        <taxon>Embryophyta</taxon>
        <taxon>Tracheophyta</taxon>
        <taxon>Spermatophyta</taxon>
        <taxon>Magnoliopsida</taxon>
        <taxon>Liliopsida</taxon>
        <taxon>Poales</taxon>
        <taxon>Poaceae</taxon>
        <taxon>PACMAD clade</taxon>
        <taxon>Panicoideae</taxon>
        <taxon>Andropogonodae</taxon>
        <taxon>Andropogoneae</taxon>
        <taxon>Saccharinae</taxon>
        <taxon>Miscanthus</taxon>
    </lineage>
</organism>
<name>A0A811MW56_9POAL</name>
<dbReference type="EMBL" id="CAJGYO010000002">
    <property type="protein sequence ID" value="CAD6212196.1"/>
    <property type="molecule type" value="Genomic_DNA"/>
</dbReference>
<dbReference type="AlphaFoldDB" id="A0A811MW56"/>
<comment type="caution">
    <text evidence="2">The sequence shown here is derived from an EMBL/GenBank/DDBJ whole genome shotgun (WGS) entry which is preliminary data.</text>
</comment>
<keyword evidence="3" id="KW-1185">Reference proteome</keyword>
<dbReference type="OrthoDB" id="1939700at2759"/>
<dbReference type="PANTHER" id="PTHR37751:SF1">
    <property type="entry name" value="LOW PROTEIN: M-PHASE INDUCER PHOSPHATASE-LIKE PROTEIN"/>
    <property type="match status" value="1"/>
</dbReference>
<feature type="region of interest" description="Disordered" evidence="1">
    <location>
        <begin position="207"/>
        <end position="235"/>
    </location>
</feature>
<feature type="compositionally biased region" description="Basic residues" evidence="1">
    <location>
        <begin position="76"/>
        <end position="94"/>
    </location>
</feature>